<feature type="compositionally biased region" description="Polar residues" evidence="1">
    <location>
        <begin position="307"/>
        <end position="319"/>
    </location>
</feature>
<feature type="region of interest" description="Disordered" evidence="1">
    <location>
        <begin position="163"/>
        <end position="190"/>
    </location>
</feature>
<organism evidence="2 3">
    <name type="scientific">Panagrellus redivivus</name>
    <name type="common">Microworm</name>
    <dbReference type="NCBI Taxonomy" id="6233"/>
    <lineage>
        <taxon>Eukaryota</taxon>
        <taxon>Metazoa</taxon>
        <taxon>Ecdysozoa</taxon>
        <taxon>Nematoda</taxon>
        <taxon>Chromadorea</taxon>
        <taxon>Rhabditida</taxon>
        <taxon>Tylenchina</taxon>
        <taxon>Panagrolaimomorpha</taxon>
        <taxon>Panagrolaimoidea</taxon>
        <taxon>Panagrolaimidae</taxon>
        <taxon>Panagrellus</taxon>
    </lineage>
</organism>
<proteinExistence type="predicted"/>
<feature type="region of interest" description="Disordered" evidence="1">
    <location>
        <begin position="307"/>
        <end position="395"/>
    </location>
</feature>
<dbReference type="Gene3D" id="2.20.25.240">
    <property type="match status" value="1"/>
</dbReference>
<evidence type="ECO:0000313" key="2">
    <source>
        <dbReference type="Proteomes" id="UP000492821"/>
    </source>
</evidence>
<reference evidence="2" key="1">
    <citation type="journal article" date="2013" name="Genetics">
        <title>The draft genome and transcriptome of Panagrellus redivivus are shaped by the harsh demands of a free-living lifestyle.</title>
        <authorList>
            <person name="Srinivasan J."/>
            <person name="Dillman A.R."/>
            <person name="Macchietto M.G."/>
            <person name="Heikkinen L."/>
            <person name="Lakso M."/>
            <person name="Fracchia K.M."/>
            <person name="Antoshechkin I."/>
            <person name="Mortazavi A."/>
            <person name="Wong G."/>
            <person name="Sternberg P.W."/>
        </authorList>
    </citation>
    <scope>NUCLEOTIDE SEQUENCE [LARGE SCALE GENOMIC DNA]</scope>
    <source>
        <strain evidence="2">MT8872</strain>
    </source>
</reference>
<evidence type="ECO:0000256" key="1">
    <source>
        <dbReference type="SAM" id="MobiDB-lite"/>
    </source>
</evidence>
<feature type="compositionally biased region" description="Low complexity" evidence="1">
    <location>
        <begin position="350"/>
        <end position="386"/>
    </location>
</feature>
<keyword evidence="2" id="KW-1185">Reference proteome</keyword>
<sequence length="493" mass="53940">MELFFKPLDHTVATAVDTRCNQKLLWHGYTYNYHITLKNDKGTSWRCMRSKKAYDGQYCHAIATTFADGNVKQKDEHIHEPQYEQNEMAYMKSQFLAYLEMKPDCNLDEVIMAAARTLPRDKRVAGECLLRRVLSTYQYKDGKMRSIKSFKRKCQVAIRESLVKRARHDPPRKAVTPDEASDESDVPPVAETPVVQVQKKSTVPPEVAAAVPKPAVKVNDTPLCLFGKSSMLELIEQMEQAQAMNKRYPLLKPGAFRPSSSTVPKPSAPMGPPRLLVPIGLPRPVPGSMHSIPIIMPRASTSIRTIGSIPLNSTSSPRTTLPPAANRTPRSAVAPKTEVEDPSTLTAEKTTTPSSSARTTTTTIPDKNASTTVAPKPSTTTVPSTSRKNSRPMAVPKTEIITLSPEPPIVPASKTMVSSATPKTATRASAVNFAPRRWVSPLAPSNAISTAAPLPTSRVGPPFPVFVPKKPTTPTVAASRERIRTIIGSYIPH</sequence>
<accession>A0A7E4W7T2</accession>
<dbReference type="AlphaFoldDB" id="A0A7E4W7T2"/>
<evidence type="ECO:0000313" key="3">
    <source>
        <dbReference type="WBParaSite" id="Pan_g8015.t1"/>
    </source>
</evidence>
<protein>
    <submittedName>
        <fullName evidence="3">FLYWCH-type domain-containing protein</fullName>
    </submittedName>
</protein>
<name>A0A7E4W7T2_PANRE</name>
<dbReference type="Proteomes" id="UP000492821">
    <property type="component" value="Unassembled WGS sequence"/>
</dbReference>
<dbReference type="WBParaSite" id="Pan_g8015.t1">
    <property type="protein sequence ID" value="Pan_g8015.t1"/>
    <property type="gene ID" value="Pan_g8015"/>
</dbReference>
<reference evidence="3" key="2">
    <citation type="submission" date="2020-10" db="UniProtKB">
        <authorList>
            <consortium name="WormBaseParasite"/>
        </authorList>
    </citation>
    <scope>IDENTIFICATION</scope>
</reference>